<dbReference type="InterPro" id="IPR052895">
    <property type="entry name" value="HetReg/Transcr_Mod"/>
</dbReference>
<dbReference type="InterPro" id="IPR010730">
    <property type="entry name" value="HET"/>
</dbReference>
<dbReference type="Proteomes" id="UP000230605">
    <property type="component" value="Chromosome 8"/>
</dbReference>
<gene>
    <name evidence="2" type="ORF">CB0940_10156</name>
</gene>
<dbReference type="Pfam" id="PF26639">
    <property type="entry name" value="Het-6_barrel"/>
    <property type="match status" value="1"/>
</dbReference>
<sequence>MTGCELNSQERNAFVKDIKYNYKSLCSDCQEFRLLDVQPAEFWDALVVCTLRHASLKGARMPKYESISYVWGDAKELETLVIDGETYKYSASCVAALRRTRFSSVIRTVWIDAVCINQKNLEERAQQVALMGDIYRSSIGNLVCFGHCEDEHSTSLALQDISTILKDMNEETNNLKHIDKTPIKADSGLRCSVDFERLQTCLFSLPWFRLWVIQEAVLAPSNTCFFGSFQFDLLNLLRAANWLRYKELYVSSSITESTGCRNAWIIWDLADVPYGGSTCGPLMVSHLLEKARAFQTSVPADRVYGMLGLKTWSDEIPCLLQPDYNRSYHEVVRDAMRFALKEYEDGPWLWKNVSLTSNESLEESSAPTWVLNLDKWGQEIHPVTFMHSHFNCAKAYAQPWPESNSGCGIDLNVLEVSGFKLCTIEETLPELTEEIWEDPPRQRKWLKDCIQITQEQSDELETASLFIGGVNCENELATAADLAAWTDLKAYIFDDDRCSLDWTSMELGDLRPARRYEVALLNVCRRRRVFRTTAGYVGVGSRITRRGDVVAMILGGMMPYILRPTGDGKYRFLGECYIQSDDVMFGEKVAMLQESGAQSEIFRMV</sequence>
<evidence type="ECO:0000313" key="2">
    <source>
        <dbReference type="EMBL" id="PIA96059.1"/>
    </source>
</evidence>
<proteinExistence type="predicted"/>
<comment type="caution">
    <text evidence="2">The sequence shown here is derived from an EMBL/GenBank/DDBJ whole genome shotgun (WGS) entry which is preliminary data.</text>
</comment>
<dbReference type="EMBL" id="LKMD01000103">
    <property type="protein sequence ID" value="PIA96059.1"/>
    <property type="molecule type" value="Genomic_DNA"/>
</dbReference>
<protein>
    <recommendedName>
        <fullName evidence="1">Heterokaryon incompatibility domain-containing protein</fullName>
    </recommendedName>
</protein>
<evidence type="ECO:0000259" key="1">
    <source>
        <dbReference type="Pfam" id="PF06985"/>
    </source>
</evidence>
<dbReference type="Pfam" id="PF06985">
    <property type="entry name" value="HET"/>
    <property type="match status" value="1"/>
</dbReference>
<organism evidence="2 3">
    <name type="scientific">Cercospora beticola</name>
    <name type="common">Sugarbeet leaf spot fungus</name>
    <dbReference type="NCBI Taxonomy" id="122368"/>
    <lineage>
        <taxon>Eukaryota</taxon>
        <taxon>Fungi</taxon>
        <taxon>Dikarya</taxon>
        <taxon>Ascomycota</taxon>
        <taxon>Pezizomycotina</taxon>
        <taxon>Dothideomycetes</taxon>
        <taxon>Dothideomycetidae</taxon>
        <taxon>Mycosphaerellales</taxon>
        <taxon>Mycosphaerellaceae</taxon>
        <taxon>Cercospora</taxon>
    </lineage>
</organism>
<evidence type="ECO:0000313" key="3">
    <source>
        <dbReference type="Proteomes" id="UP000230605"/>
    </source>
</evidence>
<feature type="domain" description="Heterokaryon incompatibility" evidence="1">
    <location>
        <begin position="64"/>
        <end position="215"/>
    </location>
</feature>
<name>A0A2G5HU43_CERBT</name>
<dbReference type="PANTHER" id="PTHR24148">
    <property type="entry name" value="ANKYRIN REPEAT DOMAIN-CONTAINING PROTEIN 39 HOMOLOG-RELATED"/>
    <property type="match status" value="1"/>
</dbReference>
<dbReference type="PANTHER" id="PTHR24148:SF64">
    <property type="entry name" value="HETEROKARYON INCOMPATIBILITY DOMAIN-CONTAINING PROTEIN"/>
    <property type="match status" value="1"/>
</dbReference>
<accession>A0A2G5HU43</accession>
<reference evidence="2 3" key="1">
    <citation type="submission" date="2015-10" db="EMBL/GenBank/DDBJ databases">
        <title>The cercosporin biosynthetic gene cluster was horizontally transferred to several fungal lineages and shown to be expanded in Cercospora beticola based on microsynteny with recipient genomes.</title>
        <authorList>
            <person name="De Jonge R."/>
            <person name="Ebert M.K."/>
            <person name="Suttle J.C."/>
            <person name="Jurick Ii W.M."/>
            <person name="Secor G.A."/>
            <person name="Thomma B.P."/>
            <person name="Van De Peer Y."/>
            <person name="Bolton M.D."/>
        </authorList>
    </citation>
    <scope>NUCLEOTIDE SEQUENCE [LARGE SCALE GENOMIC DNA]</scope>
    <source>
        <strain evidence="2 3">09-40</strain>
    </source>
</reference>
<dbReference type="AlphaFoldDB" id="A0A2G5HU43"/>
<dbReference type="OrthoDB" id="194358at2759"/>